<comment type="caution">
    <text evidence="3">The sequence shown here is derived from an EMBL/GenBank/DDBJ whole genome shotgun (WGS) entry which is preliminary data.</text>
</comment>
<evidence type="ECO:0000259" key="1">
    <source>
        <dbReference type="Pfam" id="PF13401"/>
    </source>
</evidence>
<dbReference type="InterPro" id="IPR049945">
    <property type="entry name" value="AAA_22"/>
</dbReference>
<dbReference type="Pfam" id="PF25872">
    <property type="entry name" value="HTH_77"/>
    <property type="match status" value="1"/>
</dbReference>
<dbReference type="Gene3D" id="3.40.50.300">
    <property type="entry name" value="P-loop containing nucleotide triphosphate hydrolases"/>
    <property type="match status" value="1"/>
</dbReference>
<dbReference type="PANTHER" id="PTHR47691">
    <property type="entry name" value="REGULATOR-RELATED"/>
    <property type="match status" value="1"/>
</dbReference>
<gene>
    <name evidence="3" type="ORF">G5C65_18710</name>
</gene>
<dbReference type="SUPFAM" id="SSF48452">
    <property type="entry name" value="TPR-like"/>
    <property type="match status" value="1"/>
</dbReference>
<keyword evidence="4" id="KW-1185">Reference proteome</keyword>
<dbReference type="Proteomes" id="UP000477722">
    <property type="component" value="Unassembled WGS sequence"/>
</dbReference>
<feature type="domain" description="Winged helix-turn-helix" evidence="2">
    <location>
        <begin position="263"/>
        <end position="339"/>
    </location>
</feature>
<dbReference type="PANTHER" id="PTHR47691:SF3">
    <property type="entry name" value="HTH-TYPE TRANSCRIPTIONAL REGULATOR RV0890C-RELATED"/>
    <property type="match status" value="1"/>
</dbReference>
<protein>
    <submittedName>
        <fullName evidence="3">Tetratricopeptide repeat protein</fullName>
    </submittedName>
</protein>
<dbReference type="SUPFAM" id="SSF52540">
    <property type="entry name" value="P-loop containing nucleoside triphosphate hydrolases"/>
    <property type="match status" value="1"/>
</dbReference>
<dbReference type="InterPro" id="IPR058852">
    <property type="entry name" value="HTH_77"/>
</dbReference>
<feature type="domain" description="ORC1/DEAH AAA+ ATPase" evidence="1">
    <location>
        <begin position="20"/>
        <end position="133"/>
    </location>
</feature>
<name>A0A6G4X0S2_9ACTN</name>
<evidence type="ECO:0000259" key="2">
    <source>
        <dbReference type="Pfam" id="PF25872"/>
    </source>
</evidence>
<accession>A0A6G4X0S2</accession>
<evidence type="ECO:0000313" key="3">
    <source>
        <dbReference type="EMBL" id="NGO70344.1"/>
    </source>
</evidence>
<proteinExistence type="predicted"/>
<dbReference type="Gene3D" id="1.25.40.10">
    <property type="entry name" value="Tetratricopeptide repeat domain"/>
    <property type="match status" value="1"/>
</dbReference>
<dbReference type="InterPro" id="IPR011990">
    <property type="entry name" value="TPR-like_helical_dom_sf"/>
</dbReference>
<dbReference type="InterPro" id="IPR027417">
    <property type="entry name" value="P-loop_NTPase"/>
</dbReference>
<dbReference type="GO" id="GO:0016887">
    <property type="term" value="F:ATP hydrolysis activity"/>
    <property type="evidence" value="ECO:0007669"/>
    <property type="project" value="InterPro"/>
</dbReference>
<dbReference type="Pfam" id="PF13401">
    <property type="entry name" value="AAA_22"/>
    <property type="match status" value="1"/>
</dbReference>
<reference evidence="3 4" key="1">
    <citation type="submission" date="2020-02" db="EMBL/GenBank/DDBJ databases">
        <title>Whole-genome analyses of novel actinobacteria.</title>
        <authorList>
            <person name="Sahin N."/>
            <person name="Tatar D."/>
        </authorList>
    </citation>
    <scope>NUCLEOTIDE SEQUENCE [LARGE SCALE GENOMIC DNA]</scope>
    <source>
        <strain evidence="3 4">SB3404</strain>
    </source>
</reference>
<organism evidence="3 4">
    <name type="scientific">Streptomyces boncukensis</name>
    <dbReference type="NCBI Taxonomy" id="2711219"/>
    <lineage>
        <taxon>Bacteria</taxon>
        <taxon>Bacillati</taxon>
        <taxon>Actinomycetota</taxon>
        <taxon>Actinomycetes</taxon>
        <taxon>Kitasatosporales</taxon>
        <taxon>Streptomycetaceae</taxon>
        <taxon>Streptomyces</taxon>
    </lineage>
</organism>
<sequence>MTALLGRERDVRDVGGLLDRARLVTLTGPGGVGKTRLALELAAQRLPVQPDGAWVIELAGVRDPAQVPQAVAATLGIRLPAARTGPVTGPAPLEALVGALSTRCALLVLDNCEHLVTAVARLADELLARCPRLRILATSREALGIRGERLWPVEPFALPPEGAGADQALRYVSVRLFAERAAALAPEFTVDDTTAASVVRICRALDGMPLSLELAAARIRALGPRQIADRLDDRFRLLTGGSRAGLNRHQTLRAVVDWSWDLLSEAERTLLRELSVFVGSVSVDGVERVCTGHPDLGGTLDILSALVEKSLVKAGEVDAAGRPRYRMLDTVRAYGAERLDESGETRPLRQAHADYFLCLAERLEPRLRGASQIDTIRRITAERDNLRAAVRWSAEDGRSAMTLRFFVSLGWYWWLSGQHRECAELAAQALDTAAATALREGTAPGDGAPPAELWATAYALRAVNALGHGDKGQLLEWLSLAARLRGDGSAHPVLRLIDPLVASLGPGGPDRVRESAAGLFTDHDPWVRAFARYLHADAGTGTGRTEEAATEEAVIGLEVSLEEFRSLGERWGIAQVLAALADLSSRLGDHQDAVAGYREAIAALEELGGTHEDSLESRAKLSFELWLTGDRQQAHELLAQTLRAARYLGIRENIATVHLAIGSLAEVDGDPATARRHLDQAGELMGEKRFARAYARTRSLR</sequence>
<dbReference type="EMBL" id="JAAKZZ010000187">
    <property type="protein sequence ID" value="NGO70344.1"/>
    <property type="molecule type" value="Genomic_DNA"/>
</dbReference>
<evidence type="ECO:0000313" key="4">
    <source>
        <dbReference type="Proteomes" id="UP000477722"/>
    </source>
</evidence>
<dbReference type="PRINTS" id="PR00364">
    <property type="entry name" value="DISEASERSIST"/>
</dbReference>
<dbReference type="AlphaFoldDB" id="A0A6G4X0S2"/>